<dbReference type="InterPro" id="IPR050781">
    <property type="entry name" value="CWC22_splicing_factor"/>
</dbReference>
<evidence type="ECO:0000256" key="1">
    <source>
        <dbReference type="ARBA" id="ARBA00004604"/>
    </source>
</evidence>
<feature type="region of interest" description="Disordered" evidence="5">
    <location>
        <begin position="182"/>
        <end position="301"/>
    </location>
</feature>
<dbReference type="RefSeq" id="XP_066611242.1">
    <property type="nucleotide sequence ID" value="XM_066760481.1"/>
</dbReference>
<dbReference type="InterPro" id="IPR016024">
    <property type="entry name" value="ARM-type_fold"/>
</dbReference>
<keyword evidence="3" id="KW-0539">Nucleus</keyword>
<sequence length="883" mass="98661">MAPFGGHGSSGRGRGGFRGGRGGRGGKGGYGGPQLPSSLLEQVDAKYGSGGKRDMTRKEKRKAARDDRKGPAQTQKTRGRPPSSDDEEEEEDEIEQPPSKKAKTSKAKSASSSEKSKSEKKEKKKKLPELTLPEESVGGDVEDREIEWLEYMLRKEKGKSKDEDDLDDGLDDLLNFAEVFERGGQGVNKQILDDEDDEEIYDFGEEDEEDGEEESEEDQGKDDDEDNEIDDEEEEFMGFSDQEEDQEEKEDFSEEEDVSVEEDESLVQKRDQTRPDDAEPSAPSDSTASSSTDAPAPSKYIPPHLRAAQLEEKAKGNKEKAEEKVRLERKAQGLLNRLSEQNIESILAELETLYRNHSRNDVTTALTDLIIQMISNKNNLLDSFVVLYATLVGALHRVIGMEFGAHFLHTLITKYNGLQNQSILSAEGQQSTTIQATIYETPDAGKESLNLLTLIAELYNAQVVGSRLIYDLIRGFLDGEGKEGEVMGEREVEGLLKILRCSGAQLRTDDPASLKDIVNLVQEKTKGKEKTMTARARFMVETLTNVKNGKVKSSATSEAGNDAAQRMKKFLSGLGRKRRLLAYEPLRVSLSDLLSADKKGKWWLVGAGWSGNPLVELEQQREKAKSSEKTGKSGNKEEDKDSEAALLELARKQGMNTDVRRGVFVVLMTSEDYVHACDRLSMFKLSDVQQREFVRVALHCCGLEATYNPYYTLILSHLCANSYDHRFTFQYALWDFMRELESGSKVSKQRVGNVARAVAYVVARGGLSLTVFKAVDFTSLSKPLTKFLITVLVHFVIALQTVSPIFTLPKSYELVRNFDDEVIQERFEQVLSNTELAGGWLWVLDREMKDGKKWEEEVTGERERAVVKKSLGIAKNVLRAAAL</sequence>
<feature type="region of interest" description="Disordered" evidence="5">
    <location>
        <begin position="618"/>
        <end position="642"/>
    </location>
</feature>
<dbReference type="SMART" id="SM00544">
    <property type="entry name" value="MA3"/>
    <property type="match status" value="1"/>
</dbReference>
<organism evidence="7 8">
    <name type="scientific">Cryptococcus tetragattii IND107</name>
    <dbReference type="NCBI Taxonomy" id="1296105"/>
    <lineage>
        <taxon>Eukaryota</taxon>
        <taxon>Fungi</taxon>
        <taxon>Dikarya</taxon>
        <taxon>Basidiomycota</taxon>
        <taxon>Agaricomycotina</taxon>
        <taxon>Tremellomycetes</taxon>
        <taxon>Tremellales</taxon>
        <taxon>Cryptococcaceae</taxon>
        <taxon>Cryptococcus</taxon>
        <taxon>Cryptococcus gattii species complex</taxon>
    </lineage>
</organism>
<feature type="compositionally biased region" description="Acidic residues" evidence="5">
    <location>
        <begin position="193"/>
        <end position="265"/>
    </location>
</feature>
<keyword evidence="4" id="KW-0175">Coiled coil</keyword>
<evidence type="ECO:0000313" key="8">
    <source>
        <dbReference type="Proteomes" id="UP000054399"/>
    </source>
</evidence>
<feature type="compositionally biased region" description="Basic and acidic residues" evidence="5">
    <location>
        <begin position="266"/>
        <end position="277"/>
    </location>
</feature>
<protein>
    <recommendedName>
        <fullName evidence="6">MI domain-containing protein</fullName>
    </recommendedName>
</protein>
<comment type="similarity">
    <text evidence="2">Belongs to the CWC22 family.</text>
</comment>
<accession>A0ABR3BJ85</accession>
<evidence type="ECO:0000313" key="7">
    <source>
        <dbReference type="EMBL" id="KAL0241860.1"/>
    </source>
</evidence>
<comment type="subcellular location">
    <subcellularLocation>
        <location evidence="1">Nucleus</location>
        <location evidence="1">Nucleolus</location>
    </subcellularLocation>
</comment>
<dbReference type="SMART" id="SM00543">
    <property type="entry name" value="MIF4G"/>
    <property type="match status" value="1"/>
</dbReference>
<proteinExistence type="inferred from homology"/>
<reference evidence="7 8" key="2">
    <citation type="submission" date="2024-01" db="EMBL/GenBank/DDBJ databases">
        <title>Comparative genomics of Cryptococcus and Kwoniella reveals pathogenesis evolution and contrasting modes of karyotype evolution via chromosome fusion or intercentromeric recombination.</title>
        <authorList>
            <person name="Coelho M.A."/>
            <person name="David-Palma M."/>
            <person name="Shea T."/>
            <person name="Bowers K."/>
            <person name="Mcginley-Smith S."/>
            <person name="Mohammad A.W."/>
            <person name="Gnirke A."/>
            <person name="Yurkov A.M."/>
            <person name="Nowrousian M."/>
            <person name="Sun S."/>
            <person name="Cuomo C.A."/>
            <person name="Heitman J."/>
        </authorList>
    </citation>
    <scope>NUCLEOTIDE SEQUENCE [LARGE SCALE GENOMIC DNA]</scope>
    <source>
        <strain evidence="7 8">IND107</strain>
    </source>
</reference>
<dbReference type="SUPFAM" id="SSF48371">
    <property type="entry name" value="ARM repeat"/>
    <property type="match status" value="1"/>
</dbReference>
<evidence type="ECO:0000256" key="4">
    <source>
        <dbReference type="SAM" id="Coils"/>
    </source>
</evidence>
<dbReference type="GeneID" id="91992887"/>
<feature type="compositionally biased region" description="Gly residues" evidence="5">
    <location>
        <begin position="1"/>
        <end position="32"/>
    </location>
</feature>
<feature type="coiled-coil region" evidence="4">
    <location>
        <begin position="307"/>
        <end position="344"/>
    </location>
</feature>
<name>A0ABR3BJ85_9TREE</name>
<gene>
    <name evidence="7" type="ORF">I308_106032</name>
</gene>
<feature type="region of interest" description="Disordered" evidence="5">
    <location>
        <begin position="1"/>
        <end position="143"/>
    </location>
</feature>
<evidence type="ECO:0000259" key="6">
    <source>
        <dbReference type="PROSITE" id="PS51366"/>
    </source>
</evidence>
<dbReference type="Proteomes" id="UP000054399">
    <property type="component" value="Unassembled WGS sequence"/>
</dbReference>
<reference evidence="8" key="1">
    <citation type="submission" date="2015-01" db="EMBL/GenBank/DDBJ databases">
        <title>The Genome Sequence of Cryptococcus gattii MMRL2647.</title>
        <authorList>
            <consortium name="The Broad Institute Genomics Platform"/>
            <person name="Cuomo C."/>
            <person name="Litvintseva A."/>
            <person name="Chen Y."/>
            <person name="Heitman J."/>
            <person name="Sun S."/>
            <person name="Springer D."/>
            <person name="Dromer F."/>
            <person name="Young S."/>
            <person name="Zeng Q."/>
            <person name="Gargeya S."/>
            <person name="Abouelleil A."/>
            <person name="Alvarado L."/>
            <person name="Chapman S.B."/>
            <person name="Gainer-Dewar J."/>
            <person name="Goldberg J."/>
            <person name="Griggs A."/>
            <person name="Gujja S."/>
            <person name="Hansen M."/>
            <person name="Howarth C."/>
            <person name="Imamovic A."/>
            <person name="Larimer J."/>
            <person name="Murphy C."/>
            <person name="Naylor J."/>
            <person name="Pearson M."/>
            <person name="Priest M."/>
            <person name="Roberts A."/>
            <person name="Saif S."/>
            <person name="Shea T."/>
            <person name="Sykes S."/>
            <person name="Wortman J."/>
            <person name="Nusbaum C."/>
            <person name="Birren B."/>
        </authorList>
    </citation>
    <scope>NUCLEOTIDE SEQUENCE [LARGE SCALE GENOMIC DNA]</scope>
    <source>
        <strain evidence="8">IND107</strain>
    </source>
</reference>
<dbReference type="Pfam" id="PF02854">
    <property type="entry name" value="MIF4G"/>
    <property type="match status" value="1"/>
</dbReference>
<evidence type="ECO:0000256" key="5">
    <source>
        <dbReference type="SAM" id="MobiDB-lite"/>
    </source>
</evidence>
<dbReference type="PANTHER" id="PTHR18034">
    <property type="entry name" value="CELL CYCLE CONTROL PROTEIN CWF22-RELATED"/>
    <property type="match status" value="1"/>
</dbReference>
<dbReference type="Pfam" id="PF02847">
    <property type="entry name" value="MA3"/>
    <property type="match status" value="1"/>
</dbReference>
<dbReference type="InterPro" id="IPR003890">
    <property type="entry name" value="MIF4G-like_typ-3"/>
</dbReference>
<dbReference type="PANTHER" id="PTHR18034:SF4">
    <property type="entry name" value="NUCLEOLAR MIF4G DOMAIN-CONTAINING PROTEIN 1"/>
    <property type="match status" value="1"/>
</dbReference>
<dbReference type="InterPro" id="IPR003891">
    <property type="entry name" value="Initiation_fac_eIF4g_MI"/>
</dbReference>
<dbReference type="PROSITE" id="PS51366">
    <property type="entry name" value="MI"/>
    <property type="match status" value="1"/>
</dbReference>
<feature type="compositionally biased region" description="Acidic residues" evidence="5">
    <location>
        <begin position="84"/>
        <end position="95"/>
    </location>
</feature>
<dbReference type="Gene3D" id="1.25.40.180">
    <property type="match status" value="1"/>
</dbReference>
<feature type="compositionally biased region" description="Low complexity" evidence="5">
    <location>
        <begin position="280"/>
        <end position="298"/>
    </location>
</feature>
<keyword evidence="8" id="KW-1185">Reference proteome</keyword>
<comment type="caution">
    <text evidence="7">The sequence shown here is derived from an EMBL/GenBank/DDBJ whole genome shotgun (WGS) entry which is preliminary data.</text>
</comment>
<evidence type="ECO:0000256" key="3">
    <source>
        <dbReference type="ARBA" id="ARBA00023242"/>
    </source>
</evidence>
<feature type="domain" description="MI" evidence="6">
    <location>
        <begin position="658"/>
        <end position="777"/>
    </location>
</feature>
<evidence type="ECO:0000256" key="2">
    <source>
        <dbReference type="ARBA" id="ARBA00006856"/>
    </source>
</evidence>
<dbReference type="EMBL" id="ATAM02000012">
    <property type="protein sequence ID" value="KAL0241860.1"/>
    <property type="molecule type" value="Genomic_DNA"/>
</dbReference>